<reference evidence="1 2" key="1">
    <citation type="journal article" date="2013" name="Genome Announc.">
        <title>Complete Genome Sequence of the Sesbania Symbiont and Rice Growth-Promoting Endophyte Rhizobium sp. Strain IRBG74.</title>
        <authorList>
            <person name="Crook M.B."/>
            <person name="Mitra S."/>
            <person name="Ane J.M."/>
            <person name="Sadowsky M.J."/>
            <person name="Gyaneshwar P."/>
        </authorList>
    </citation>
    <scope>NUCLEOTIDE SEQUENCE [LARGE SCALE GENOMIC DNA]</scope>
    <source>
        <strain evidence="1 2">IRBG74</strain>
    </source>
</reference>
<protein>
    <submittedName>
        <fullName evidence="1">Uncharacterized protein</fullName>
    </submittedName>
</protein>
<dbReference type="KEGG" id="rir:BN877_I1914"/>
<dbReference type="HOGENOM" id="CLU_3398146_0_0_5"/>
<evidence type="ECO:0000313" key="1">
    <source>
        <dbReference type="EMBL" id="CDI08808.1"/>
    </source>
</evidence>
<organism evidence="1 2">
    <name type="scientific">Agrobacterium pusense</name>
    <dbReference type="NCBI Taxonomy" id="648995"/>
    <lineage>
        <taxon>Bacteria</taxon>
        <taxon>Pseudomonadati</taxon>
        <taxon>Pseudomonadota</taxon>
        <taxon>Alphaproteobacteria</taxon>
        <taxon>Hyphomicrobiales</taxon>
        <taxon>Rhizobiaceae</taxon>
        <taxon>Rhizobium/Agrobacterium group</taxon>
        <taxon>Agrobacterium</taxon>
    </lineage>
</organism>
<sequence length="31" mass="3454">MATPAGLEPATYCLEARFLCNDCEKLKTNCF</sequence>
<accession>U4PUS3</accession>
<proteinExistence type="predicted"/>
<dbReference type="Proteomes" id="UP000016944">
    <property type="component" value="Chromosome I"/>
</dbReference>
<evidence type="ECO:0000313" key="2">
    <source>
        <dbReference type="Proteomes" id="UP000016944"/>
    </source>
</evidence>
<gene>
    <name evidence="1" type="ORF">BN877_I1914</name>
</gene>
<dbReference type="AlphaFoldDB" id="U4PUS3"/>
<dbReference type="EMBL" id="HG518322">
    <property type="protein sequence ID" value="CDI08808.1"/>
    <property type="molecule type" value="Genomic_DNA"/>
</dbReference>
<name>U4PUS3_9HYPH</name>